<dbReference type="PRINTS" id="PR01231">
    <property type="entry name" value="HCO3TRNSPORT"/>
</dbReference>
<dbReference type="NCBIfam" id="TIGR00834">
    <property type="entry name" value="ae"/>
    <property type="match status" value="1"/>
</dbReference>
<evidence type="ECO:0000256" key="7">
    <source>
        <dbReference type="ARBA" id="ARBA00023065"/>
    </source>
</evidence>
<dbReference type="Gene3D" id="1.10.287.570">
    <property type="entry name" value="Helical hairpin bin"/>
    <property type="match status" value="1"/>
</dbReference>
<keyword evidence="14" id="KW-1185">Reference proteome</keyword>
<feature type="transmembrane region" description="Helical" evidence="9">
    <location>
        <begin position="426"/>
        <end position="448"/>
    </location>
</feature>
<keyword evidence="6 9" id="KW-1133">Transmembrane helix</keyword>
<feature type="domain" description="Bicarbonate transporter-like transmembrane" evidence="11">
    <location>
        <begin position="397"/>
        <end position="949"/>
    </location>
</feature>
<dbReference type="AlphaFoldDB" id="A0AA88IB18"/>
<organism evidence="13 14">
    <name type="scientific">Artemia franciscana</name>
    <name type="common">Brine shrimp</name>
    <name type="synonym">Artemia sanfranciscana</name>
    <dbReference type="NCBI Taxonomy" id="6661"/>
    <lineage>
        <taxon>Eukaryota</taxon>
        <taxon>Metazoa</taxon>
        <taxon>Ecdysozoa</taxon>
        <taxon>Arthropoda</taxon>
        <taxon>Crustacea</taxon>
        <taxon>Branchiopoda</taxon>
        <taxon>Anostraca</taxon>
        <taxon>Artemiidae</taxon>
        <taxon>Artemia</taxon>
    </lineage>
</organism>
<dbReference type="Pfam" id="PF00955">
    <property type="entry name" value="HCO3_cotransp"/>
    <property type="match status" value="1"/>
</dbReference>
<proteinExistence type="inferred from homology"/>
<dbReference type="PRINTS" id="PR01232">
    <property type="entry name" value="NAHCO3TRSPRT"/>
</dbReference>
<evidence type="ECO:0000256" key="4">
    <source>
        <dbReference type="ARBA" id="ARBA00022475"/>
    </source>
</evidence>
<evidence type="ECO:0000256" key="5">
    <source>
        <dbReference type="ARBA" id="ARBA00022692"/>
    </source>
</evidence>
<feature type="transmembrane region" description="Helical" evidence="9">
    <location>
        <begin position="665"/>
        <end position="684"/>
    </location>
</feature>
<evidence type="ECO:0000256" key="9">
    <source>
        <dbReference type="RuleBase" id="RU362035"/>
    </source>
</evidence>
<dbReference type="Proteomes" id="UP001187531">
    <property type="component" value="Unassembled WGS sequence"/>
</dbReference>
<dbReference type="PANTHER" id="PTHR11453">
    <property type="entry name" value="ANION EXCHANGE PROTEIN"/>
    <property type="match status" value="1"/>
</dbReference>
<dbReference type="Gene3D" id="3.40.930.10">
    <property type="entry name" value="Mannitol-specific EII, Chain A"/>
    <property type="match status" value="1"/>
</dbReference>
<dbReference type="GO" id="GO:0016323">
    <property type="term" value="C:basolateral plasma membrane"/>
    <property type="evidence" value="ECO:0007669"/>
    <property type="project" value="UniProtKB-SubCell"/>
</dbReference>
<dbReference type="InterPro" id="IPR016152">
    <property type="entry name" value="PTrfase/Anion_transptr"/>
</dbReference>
<feature type="transmembrane region" description="Helical" evidence="9">
    <location>
        <begin position="915"/>
        <end position="934"/>
    </location>
</feature>
<evidence type="ECO:0000256" key="1">
    <source>
        <dbReference type="ARBA" id="ARBA00004554"/>
    </source>
</evidence>
<feature type="transmembrane region" description="Helical" evidence="9">
    <location>
        <begin position="761"/>
        <end position="783"/>
    </location>
</feature>
<evidence type="ECO:0000313" key="13">
    <source>
        <dbReference type="EMBL" id="KAK2723291.1"/>
    </source>
</evidence>
<dbReference type="GO" id="GO:0005452">
    <property type="term" value="F:solute:inorganic anion antiporter activity"/>
    <property type="evidence" value="ECO:0007669"/>
    <property type="project" value="InterPro"/>
</dbReference>
<dbReference type="GO" id="GO:0051453">
    <property type="term" value="P:regulation of intracellular pH"/>
    <property type="evidence" value="ECO:0007669"/>
    <property type="project" value="TreeGrafter"/>
</dbReference>
<feature type="transmembrane region" description="Helical" evidence="9">
    <location>
        <begin position="511"/>
        <end position="533"/>
    </location>
</feature>
<comment type="subcellular location">
    <subcellularLocation>
        <location evidence="1">Basolateral cell membrane</location>
        <topology evidence="1">Multi-pass membrane protein</topology>
    </subcellularLocation>
    <subcellularLocation>
        <location evidence="9">Membrane</location>
        <topology evidence="9">Multi-pass membrane protein</topology>
    </subcellularLocation>
</comment>
<keyword evidence="8 9" id="KW-0472">Membrane</keyword>
<evidence type="ECO:0000256" key="6">
    <source>
        <dbReference type="ARBA" id="ARBA00022989"/>
    </source>
</evidence>
<feature type="transmembrane region" description="Helical" evidence="9">
    <location>
        <begin position="821"/>
        <end position="843"/>
    </location>
</feature>
<dbReference type="EMBL" id="JAVRJZ010000004">
    <property type="protein sequence ID" value="KAK2723291.1"/>
    <property type="molecule type" value="Genomic_DNA"/>
</dbReference>
<feature type="transmembrane region" description="Helical" evidence="9">
    <location>
        <begin position="893"/>
        <end position="909"/>
    </location>
</feature>
<dbReference type="InterPro" id="IPR013769">
    <property type="entry name" value="Band3_cytoplasmic_dom"/>
</dbReference>
<reference evidence="13" key="1">
    <citation type="submission" date="2023-07" db="EMBL/GenBank/DDBJ databases">
        <title>Chromosome-level genome assembly of Artemia franciscana.</title>
        <authorList>
            <person name="Jo E."/>
        </authorList>
    </citation>
    <scope>NUCLEOTIDE SEQUENCE</scope>
    <source>
        <tissue evidence="13">Whole body</tissue>
    </source>
</reference>
<evidence type="ECO:0000259" key="11">
    <source>
        <dbReference type="Pfam" id="PF00955"/>
    </source>
</evidence>
<dbReference type="GO" id="GO:0008509">
    <property type="term" value="F:monoatomic anion transmembrane transporter activity"/>
    <property type="evidence" value="ECO:0007669"/>
    <property type="project" value="InterPro"/>
</dbReference>
<dbReference type="FunFam" id="1.10.287.570:FF:000001">
    <property type="entry name" value="Anion exchange protein"/>
    <property type="match status" value="1"/>
</dbReference>
<name>A0AA88IB18_ARTSF</name>
<keyword evidence="4" id="KW-1003">Cell membrane</keyword>
<gene>
    <name evidence="13" type="ORF">QYM36_001817</name>
</gene>
<dbReference type="InterPro" id="IPR003020">
    <property type="entry name" value="HCO3_transpt_euk"/>
</dbReference>
<dbReference type="SUPFAM" id="SSF55804">
    <property type="entry name" value="Phoshotransferase/anion transport protein"/>
    <property type="match status" value="1"/>
</dbReference>
<feature type="region of interest" description="Disordered" evidence="10">
    <location>
        <begin position="958"/>
        <end position="977"/>
    </location>
</feature>
<dbReference type="InterPro" id="IPR003024">
    <property type="entry name" value="Na/HCO3_transpt"/>
</dbReference>
<evidence type="ECO:0000259" key="12">
    <source>
        <dbReference type="Pfam" id="PF07565"/>
    </source>
</evidence>
<feature type="transmembrane region" description="Helical" evidence="9">
    <location>
        <begin position="455"/>
        <end position="474"/>
    </location>
</feature>
<feature type="transmembrane region" description="Helical" evidence="9">
    <location>
        <begin position="634"/>
        <end position="653"/>
    </location>
</feature>
<comment type="similarity">
    <text evidence="2 9">Belongs to the anion exchanger (TC 2.A.31) family.</text>
</comment>
<dbReference type="GO" id="GO:0008510">
    <property type="term" value="F:sodium:bicarbonate symporter activity"/>
    <property type="evidence" value="ECO:0007669"/>
    <property type="project" value="TreeGrafter"/>
</dbReference>
<sequence>MENREDDELPFPDVGVSKPMAKFVRQPSRANRLTKTDSLVGQIILSPAEKVHFLLGGDSQFDDSIQVHPLFCELEELTVSPTGEMEWSEAARWVKFEEAVEIGGARWSKPRVASLTLHSIFELRSIISKGVVLLDCNAASLDGIFNQAVGKIADEQKLDATLKDEIVSLLLHKHRHLHELRKDLPLMADKKLQARRPSVPSRSLITSSSSARFPSSPSSAGFLTDYSDDVPKKNKAFMRKLPPGAESAVLLVGEYEGLERPVSAFIRLTNPQVFGDLIEVDVPTKFIFFHIGPVGSSEANKEVGRSLATMLVDEVFHEVVYRSKNRENLLAGVDEFIDNVTALPPGEWDPDILLEPPNNVPSQESRKKPEPLQLEHVDLDKEELEYLQSQGLVRTGRIFGGLINDIKRKAPWYLSDFTDAFHVQSIASITFLYFASLSPIITFGGLLGDATEDRLAAIESLIGGCLCGLIFSLFSGQPLSLLNATGPVLVFETILYNFCKVNDFYYLTVRFWVGAWMGLIMLILCALDISAWVCFITRFTEENFALLIASVYVYKAVENIIKIYHKYPMSPPDVMNITGDCFCTPSGGNFTGGNFTGGALNWTGMAANECSMLYNGTVEGTGCLEEQTPYEPNVFLMSVLLASFTFWLCVKLKHFKHELYFSYKVRCLISDFSVFICIVSMTALDWASGIATPKLSVPATITPTWPERGWTVPIFHENVPVWLMIACSVPAALATILLFLDQQITSVIVNRKDNLLKKGCGYHLDLFVLAFLVVLMGYCGLPWHVAGTVICLNHVDSLRKESETAAPGDKPKFFGIREQRVTHLFIFILVGLSSFMTSVLKYIPMPVLYGVFMYMGTAPLSEMDFYHRIKLFFMPAKYQPDHIYIRKIPLKRIHIFTLVQLVCFALLWVVKMTDAISICFPLMLIIMIFVRKSLDNFYTKDELRAIDAVIPPFKQKKDRKSMDFEEPMNTPDAKSKAKMNISEELNKSGVWTHLTQGVDNLRSRNGQFQLVPTQEPKMSSGTYTAL</sequence>
<protein>
    <recommendedName>
        <fullName evidence="9">Anion exchange protein</fullName>
    </recommendedName>
</protein>
<evidence type="ECO:0000256" key="3">
    <source>
        <dbReference type="ARBA" id="ARBA00022448"/>
    </source>
</evidence>
<accession>A0AA88IB18</accession>
<comment type="caution">
    <text evidence="13">The sequence shown here is derived from an EMBL/GenBank/DDBJ whole genome shotgun (WGS) entry which is preliminary data.</text>
</comment>
<keyword evidence="3 9" id="KW-0813">Transport</keyword>
<dbReference type="PANTHER" id="PTHR11453:SF36">
    <property type="entry name" value="ANION EXCHANGE PROTEIN"/>
    <property type="match status" value="1"/>
</dbReference>
<keyword evidence="5 9" id="KW-0812">Transmembrane</keyword>
<evidence type="ECO:0000256" key="2">
    <source>
        <dbReference type="ARBA" id="ARBA00010993"/>
    </source>
</evidence>
<feature type="domain" description="Band 3 cytoplasmic" evidence="12">
    <location>
        <begin position="68"/>
        <end position="350"/>
    </location>
</feature>
<evidence type="ECO:0000256" key="8">
    <source>
        <dbReference type="ARBA" id="ARBA00023136"/>
    </source>
</evidence>
<keyword evidence="7 9" id="KW-0406">Ion transport</keyword>
<feature type="transmembrane region" description="Helical" evidence="9">
    <location>
        <begin position="719"/>
        <end position="740"/>
    </location>
</feature>
<dbReference type="Pfam" id="PF07565">
    <property type="entry name" value="Band_3_cyto"/>
    <property type="match status" value="1"/>
</dbReference>
<evidence type="ECO:0000313" key="14">
    <source>
        <dbReference type="Proteomes" id="UP001187531"/>
    </source>
</evidence>
<dbReference type="InterPro" id="IPR011531">
    <property type="entry name" value="HCO3_transpt-like_TM_dom"/>
</dbReference>
<evidence type="ECO:0000256" key="10">
    <source>
        <dbReference type="SAM" id="MobiDB-lite"/>
    </source>
</evidence>